<dbReference type="Pfam" id="PF00881">
    <property type="entry name" value="Nitroreductase"/>
    <property type="match status" value="1"/>
</dbReference>
<dbReference type="SUPFAM" id="SSF55469">
    <property type="entry name" value="FMN-dependent nitroreductase-like"/>
    <property type="match status" value="1"/>
</dbReference>
<gene>
    <name evidence="2" type="ORF">UFOPK3879_00078</name>
</gene>
<dbReference type="InterPro" id="IPR050627">
    <property type="entry name" value="Nitroreductase/BluB"/>
</dbReference>
<sequence>MCTVGQWPSLWPNSANTKRSTLEFADVVRGRRMTRAFSTQPVDLQLVSQIVDLASRAPSAGKTQGWHTLVITASDTDKFWDDTLAAEKRESFRWKQLLDAPVIALVFADPVSYVERYSENDKAHTGFGASADVWPTPYWTVDASFAAMTMLLAAEDAGLGALFFAVFHGEQQLRTRLCVPEAMQLIGAIALGWPLEKDEKNAGAGASAGRARRIADKIIHLNGW</sequence>
<dbReference type="Gene3D" id="3.40.109.10">
    <property type="entry name" value="NADH Oxidase"/>
    <property type="match status" value="1"/>
</dbReference>
<dbReference type="InterPro" id="IPR029479">
    <property type="entry name" value="Nitroreductase"/>
</dbReference>
<proteinExistence type="predicted"/>
<protein>
    <submittedName>
        <fullName evidence="2">Unannotated protein</fullName>
    </submittedName>
</protein>
<dbReference type="GO" id="GO:0016491">
    <property type="term" value="F:oxidoreductase activity"/>
    <property type="evidence" value="ECO:0007669"/>
    <property type="project" value="InterPro"/>
</dbReference>
<dbReference type="PANTHER" id="PTHR23026">
    <property type="entry name" value="NADPH NITROREDUCTASE"/>
    <property type="match status" value="1"/>
</dbReference>
<feature type="domain" description="Nitroreductase" evidence="1">
    <location>
        <begin position="28"/>
        <end position="193"/>
    </location>
</feature>
<accession>A0A6J7KBH2</accession>
<organism evidence="2">
    <name type="scientific">freshwater metagenome</name>
    <dbReference type="NCBI Taxonomy" id="449393"/>
    <lineage>
        <taxon>unclassified sequences</taxon>
        <taxon>metagenomes</taxon>
        <taxon>ecological metagenomes</taxon>
    </lineage>
</organism>
<evidence type="ECO:0000313" key="2">
    <source>
        <dbReference type="EMBL" id="CAB4953166.1"/>
    </source>
</evidence>
<reference evidence="2" key="1">
    <citation type="submission" date="2020-05" db="EMBL/GenBank/DDBJ databases">
        <authorList>
            <person name="Chiriac C."/>
            <person name="Salcher M."/>
            <person name="Ghai R."/>
            <person name="Kavagutti S V."/>
        </authorList>
    </citation>
    <scope>NUCLEOTIDE SEQUENCE</scope>
</reference>
<name>A0A6J7KBH2_9ZZZZ</name>
<dbReference type="AlphaFoldDB" id="A0A6J7KBH2"/>
<dbReference type="EMBL" id="CAFBNR010000002">
    <property type="protein sequence ID" value="CAB4953166.1"/>
    <property type="molecule type" value="Genomic_DNA"/>
</dbReference>
<evidence type="ECO:0000259" key="1">
    <source>
        <dbReference type="Pfam" id="PF00881"/>
    </source>
</evidence>
<dbReference type="InterPro" id="IPR000415">
    <property type="entry name" value="Nitroreductase-like"/>
</dbReference>
<dbReference type="PANTHER" id="PTHR23026:SF123">
    <property type="entry name" value="NAD(P)H NITROREDUCTASE RV3131-RELATED"/>
    <property type="match status" value="1"/>
</dbReference>